<reference evidence="9" key="1">
    <citation type="submission" date="2018-11" db="EMBL/GenBank/DDBJ databases">
        <authorList>
            <person name="Alioto T."/>
            <person name="Alioto T."/>
        </authorList>
    </citation>
    <scope>NUCLEOTIDE SEQUENCE</scope>
</reference>
<keyword evidence="7" id="KW-0539">Nucleus</keyword>
<gene>
    <name evidence="9" type="ORF">MGAL_10B084483</name>
</gene>
<comment type="caution">
    <text evidence="9">The sequence shown here is derived from an EMBL/GenBank/DDBJ whole genome shotgun (WGS) entry which is preliminary data.</text>
</comment>
<evidence type="ECO:0000256" key="1">
    <source>
        <dbReference type="ARBA" id="ARBA00001968"/>
    </source>
</evidence>
<proteinExistence type="inferred from homology"/>
<name>A0A8B6EK37_MYTGA</name>
<dbReference type="InterPro" id="IPR027806">
    <property type="entry name" value="HARBI1_dom"/>
</dbReference>
<dbReference type="OrthoDB" id="5983017at2759"/>
<feature type="domain" description="DDE Tnp4" evidence="8">
    <location>
        <begin position="123"/>
        <end position="286"/>
    </location>
</feature>
<comment type="subcellular location">
    <subcellularLocation>
        <location evidence="2">Nucleus</location>
    </subcellularLocation>
</comment>
<evidence type="ECO:0000259" key="8">
    <source>
        <dbReference type="Pfam" id="PF13359"/>
    </source>
</evidence>
<dbReference type="GO" id="GO:0046872">
    <property type="term" value="F:metal ion binding"/>
    <property type="evidence" value="ECO:0007669"/>
    <property type="project" value="UniProtKB-KW"/>
</dbReference>
<protein>
    <recommendedName>
        <fullName evidence="8">DDE Tnp4 domain-containing protein</fullName>
    </recommendedName>
</protein>
<evidence type="ECO:0000256" key="6">
    <source>
        <dbReference type="ARBA" id="ARBA00022801"/>
    </source>
</evidence>
<keyword evidence="10" id="KW-1185">Reference proteome</keyword>
<evidence type="ECO:0000256" key="4">
    <source>
        <dbReference type="ARBA" id="ARBA00022722"/>
    </source>
</evidence>
<evidence type="ECO:0000313" key="9">
    <source>
        <dbReference type="EMBL" id="VDI35488.1"/>
    </source>
</evidence>
<dbReference type="PANTHER" id="PTHR22930">
    <property type="match status" value="1"/>
</dbReference>
<evidence type="ECO:0000256" key="3">
    <source>
        <dbReference type="ARBA" id="ARBA00006958"/>
    </source>
</evidence>
<dbReference type="Pfam" id="PF13359">
    <property type="entry name" value="DDE_Tnp_4"/>
    <property type="match status" value="1"/>
</dbReference>
<evidence type="ECO:0000313" key="10">
    <source>
        <dbReference type="Proteomes" id="UP000596742"/>
    </source>
</evidence>
<comment type="cofactor">
    <cofactor evidence="1">
        <name>a divalent metal cation</name>
        <dbReference type="ChEBI" id="CHEBI:60240"/>
    </cofactor>
</comment>
<dbReference type="GO" id="GO:0005634">
    <property type="term" value="C:nucleus"/>
    <property type="evidence" value="ECO:0007669"/>
    <property type="project" value="UniProtKB-SubCell"/>
</dbReference>
<dbReference type="PANTHER" id="PTHR22930:SF85">
    <property type="entry name" value="GH03217P-RELATED"/>
    <property type="match status" value="1"/>
</dbReference>
<dbReference type="AlphaFoldDB" id="A0A8B6EK37"/>
<evidence type="ECO:0000256" key="7">
    <source>
        <dbReference type="ARBA" id="ARBA00023242"/>
    </source>
</evidence>
<dbReference type="GO" id="GO:0016787">
    <property type="term" value="F:hydrolase activity"/>
    <property type="evidence" value="ECO:0007669"/>
    <property type="project" value="UniProtKB-KW"/>
</dbReference>
<sequence>MGPGTRMTFVKTSGYQSKRSIFLCTELEIHIEKRNTNFRKCITVKKRVAITLWRLATNAEYRTISHLFAVGRSTCCKIANDTCKVITDHLMPKYICLPTGQRLIENIRDFRRINGFPQVGGAIDGTHIPIVAPRDNPADYYNRKGWYSMVCQAVVDANYCFTNVYVGWPGRVHDARIFSNSDIYRQGENGELFPQHTVNINGTEIPVFLLGDAAYPLKSWLMRPFSDFGNLTYEQKTFNYKHSSTRMVVEGSFGRLKGRWRCLLKRLDVATVRVPYVVCSCCTLHNFCEVHGDGINEQWLNGVVGGQDNVFLANLQNNQNNYAENIRGAVASYLV</sequence>
<dbReference type="Proteomes" id="UP000596742">
    <property type="component" value="Unassembled WGS sequence"/>
</dbReference>
<organism evidence="9 10">
    <name type="scientific">Mytilus galloprovincialis</name>
    <name type="common">Mediterranean mussel</name>
    <dbReference type="NCBI Taxonomy" id="29158"/>
    <lineage>
        <taxon>Eukaryota</taxon>
        <taxon>Metazoa</taxon>
        <taxon>Spiralia</taxon>
        <taxon>Lophotrochozoa</taxon>
        <taxon>Mollusca</taxon>
        <taxon>Bivalvia</taxon>
        <taxon>Autobranchia</taxon>
        <taxon>Pteriomorphia</taxon>
        <taxon>Mytilida</taxon>
        <taxon>Mytiloidea</taxon>
        <taxon>Mytilidae</taxon>
        <taxon>Mytilinae</taxon>
        <taxon>Mytilus</taxon>
    </lineage>
</organism>
<keyword evidence="6" id="KW-0378">Hydrolase</keyword>
<dbReference type="GO" id="GO:0004518">
    <property type="term" value="F:nuclease activity"/>
    <property type="evidence" value="ECO:0007669"/>
    <property type="project" value="UniProtKB-KW"/>
</dbReference>
<dbReference type="InterPro" id="IPR045249">
    <property type="entry name" value="HARBI1-like"/>
</dbReference>
<dbReference type="EMBL" id="UYJE01005239">
    <property type="protein sequence ID" value="VDI35488.1"/>
    <property type="molecule type" value="Genomic_DNA"/>
</dbReference>
<keyword evidence="5" id="KW-0479">Metal-binding</keyword>
<comment type="similarity">
    <text evidence="3">Belongs to the HARBI1 family.</text>
</comment>
<accession>A0A8B6EK37</accession>
<evidence type="ECO:0000256" key="5">
    <source>
        <dbReference type="ARBA" id="ARBA00022723"/>
    </source>
</evidence>
<keyword evidence="4" id="KW-0540">Nuclease</keyword>
<evidence type="ECO:0000256" key="2">
    <source>
        <dbReference type="ARBA" id="ARBA00004123"/>
    </source>
</evidence>